<feature type="domain" description="PelB C-terminal" evidence="2">
    <location>
        <begin position="928"/>
        <end position="1235"/>
    </location>
</feature>
<dbReference type="Pfam" id="PF13429">
    <property type="entry name" value="TPR_15"/>
    <property type="match status" value="1"/>
</dbReference>
<keyword evidence="1" id="KW-0812">Transmembrane</keyword>
<keyword evidence="1" id="KW-0472">Membrane</keyword>
<name>A0ABV2TG78_9RHOO</name>
<accession>A0ABV2TG78</accession>
<organism evidence="3 4">
    <name type="scientific">Uliginosibacterium flavum</name>
    <dbReference type="NCBI Taxonomy" id="1396831"/>
    <lineage>
        <taxon>Bacteria</taxon>
        <taxon>Pseudomonadati</taxon>
        <taxon>Pseudomonadota</taxon>
        <taxon>Betaproteobacteria</taxon>
        <taxon>Rhodocyclales</taxon>
        <taxon>Zoogloeaceae</taxon>
        <taxon>Uliginosibacterium</taxon>
    </lineage>
</organism>
<dbReference type="SUPFAM" id="SSF48452">
    <property type="entry name" value="TPR-like"/>
    <property type="match status" value="2"/>
</dbReference>
<dbReference type="InterPro" id="IPR011990">
    <property type="entry name" value="TPR-like_helical_dom_sf"/>
</dbReference>
<evidence type="ECO:0000313" key="3">
    <source>
        <dbReference type="EMBL" id="MET7012914.1"/>
    </source>
</evidence>
<protein>
    <submittedName>
        <fullName evidence="3">Tetratricopeptide repeat protein</fullName>
    </submittedName>
</protein>
<dbReference type="Pfam" id="PF13432">
    <property type="entry name" value="TPR_16"/>
    <property type="match status" value="1"/>
</dbReference>
<proteinExistence type="predicted"/>
<sequence>MRQHSMFAVALAKRPRLISPWILASSSMLVTAALALMFPAKDLVDGVLRDQRGGDLSVSYLHLLLRSDPSNNDLALRLAQHQFAEEDFLSMRMSLHSVLTAASEADRISARMLLWRAGEKEWHREAPGSPRHAELLQELMTELSALSVLKLDELTQIEIAEGALHLGNRALATRLFETLGSNGLQFSADWYAEHARELIGQGEYATAIQLFLIARDRSQAVSAKRSYFFAAFGVPLSQNQPAEALALAEKELKDLQSDLTSLVSMVELARAANRPKEAAKYVRLMLRCALQDELNRLADADEFSVQWRFVADSPNSDLNLKLPFDNRIYALAYETFLANNDLDDAYRVAESAVRQAPLNATWRRRLARVAESSGRPQDAIVHWRWLAEHGSGLRREQDEVAQALLRLAPGLFDDQALQLGLNFELSQNPDDLRLLSALVDVYERMGEPEAGIAILQGFIAKHPSEEPMQALADLAERAADSELAIKTLLQINTRFGATRDRSMKLAAMLMGAGRIDDAYAALESARSQVLSDDTEYWRLSGALAARLQDKTPAREAYARLVNLDLADVDDFNVLIDILSDVDPAQAGEVALRASRQFNSWPHVLQALDYFSQAGRQERSGQVFAHLNPQWKAKGDIDVHFLAMRAAYFRSLGRTAAALADYERWRALAPNDPDACEGVLWLLVEGRDAGALKSLLAKHEEQWSRSERLHDALAAAWQTLSVPRVALERYLTPRVGKHKGDLLWMMNYADLLEQDQQGDMAWQLRQTLWQERPRAAPDVVPDQALREARVWLALTQTPGDRALSGLRELLRLDRVAQTKPGSLSDELLLAWLLAQNETEAARGYLWARYADRVSQPEWATLAVAKEVGGRPAASQVLSRRTVPSSRYDMASSALTLGSPEVAVSDAYESQMLLRDDEPLQELLNDTLLNQAARASVELEYRKYGEWRETEAVAQVESRVAPGARLSLALGGIVRNVDQEVVDAPNERYADLVFSRSRNAYVTEIGLGAHDSFASWVPISLSQSVVATDDWDLKLHAGWRQPTSESLELRAFGWRNSAGFDGSYHFTNQDRLTIIGQAAQYSTQNGIRLGKGQQIEATLSHSFKVDSRELSAELFLSHNHFKARSDFSDSEDLDRVAERIPGDESSSEKVATFMPVGYELYGLRLSSEMGKERMYSRKIRPYGSADVTYNTYSGVGYAVTAGVASSVFGADRLAFGVTTEKGGHRSLPRSTLFGISYWLAY</sequence>
<dbReference type="Proteomes" id="UP001549691">
    <property type="component" value="Unassembled WGS sequence"/>
</dbReference>
<evidence type="ECO:0000259" key="2">
    <source>
        <dbReference type="Pfam" id="PF24604"/>
    </source>
</evidence>
<keyword evidence="1" id="KW-1133">Transmembrane helix</keyword>
<keyword evidence="4" id="KW-1185">Reference proteome</keyword>
<gene>
    <name evidence="3" type="ORF">ABXR19_01850</name>
</gene>
<reference evidence="3 4" key="1">
    <citation type="submission" date="2024-07" db="EMBL/GenBank/DDBJ databases">
        <title>Uliginosibacterium flavum JJ3220;KACC:17644.</title>
        <authorList>
            <person name="Kim M.K."/>
        </authorList>
    </citation>
    <scope>NUCLEOTIDE SEQUENCE [LARGE SCALE GENOMIC DNA]</scope>
    <source>
        <strain evidence="3 4">KACC:17644</strain>
    </source>
</reference>
<evidence type="ECO:0000256" key="1">
    <source>
        <dbReference type="SAM" id="Phobius"/>
    </source>
</evidence>
<comment type="caution">
    <text evidence="3">The sequence shown here is derived from an EMBL/GenBank/DDBJ whole genome shotgun (WGS) entry which is preliminary data.</text>
</comment>
<feature type="transmembrane region" description="Helical" evidence="1">
    <location>
        <begin position="21"/>
        <end position="40"/>
    </location>
</feature>
<dbReference type="Gene3D" id="1.25.40.10">
    <property type="entry name" value="Tetratricopeptide repeat domain"/>
    <property type="match status" value="2"/>
</dbReference>
<dbReference type="Pfam" id="PF24604">
    <property type="entry name" value="B-barrel_PelB_C"/>
    <property type="match status" value="1"/>
</dbReference>
<dbReference type="RefSeq" id="WP_354599379.1">
    <property type="nucleotide sequence ID" value="NZ_JBEWZI010000002.1"/>
</dbReference>
<dbReference type="InterPro" id="IPR057306">
    <property type="entry name" value="B-barrel_PelB_C"/>
</dbReference>
<dbReference type="EMBL" id="JBEWZI010000002">
    <property type="protein sequence ID" value="MET7012914.1"/>
    <property type="molecule type" value="Genomic_DNA"/>
</dbReference>
<evidence type="ECO:0000313" key="4">
    <source>
        <dbReference type="Proteomes" id="UP001549691"/>
    </source>
</evidence>